<organism evidence="2 3">
    <name type="scientific">Clostridium intestinale DSM 6191</name>
    <dbReference type="NCBI Taxonomy" id="1121320"/>
    <lineage>
        <taxon>Bacteria</taxon>
        <taxon>Bacillati</taxon>
        <taxon>Bacillota</taxon>
        <taxon>Clostridia</taxon>
        <taxon>Eubacteriales</taxon>
        <taxon>Clostridiaceae</taxon>
        <taxon>Clostridium</taxon>
    </lineage>
</organism>
<dbReference type="InterPro" id="IPR051531">
    <property type="entry name" value="N-acetyltransferase"/>
</dbReference>
<dbReference type="InterPro" id="IPR016181">
    <property type="entry name" value="Acyl_CoA_acyltransferase"/>
</dbReference>
<accession>A0A1M5WIB6</accession>
<dbReference type="RefSeq" id="WP_073017521.1">
    <property type="nucleotide sequence ID" value="NZ_FQXU01000004.1"/>
</dbReference>
<dbReference type="Pfam" id="PF13302">
    <property type="entry name" value="Acetyltransf_3"/>
    <property type="match status" value="1"/>
</dbReference>
<dbReference type="AlphaFoldDB" id="A0A1M5WIB6"/>
<dbReference type="GO" id="GO:0008999">
    <property type="term" value="F:protein-N-terminal-alanine acetyltransferase activity"/>
    <property type="evidence" value="ECO:0007669"/>
    <property type="project" value="TreeGrafter"/>
</dbReference>
<protein>
    <submittedName>
        <fullName evidence="2">Ribosomal-protein-alanine N-acetyltransferase</fullName>
    </submittedName>
</protein>
<evidence type="ECO:0000313" key="2">
    <source>
        <dbReference type="EMBL" id="SHH87260.1"/>
    </source>
</evidence>
<keyword evidence="2" id="KW-0808">Transferase</keyword>
<dbReference type="PROSITE" id="PS51186">
    <property type="entry name" value="GNAT"/>
    <property type="match status" value="1"/>
</dbReference>
<reference evidence="2 3" key="1">
    <citation type="submission" date="2016-11" db="EMBL/GenBank/DDBJ databases">
        <authorList>
            <person name="Jaros S."/>
            <person name="Januszkiewicz K."/>
            <person name="Wedrychowicz H."/>
        </authorList>
    </citation>
    <scope>NUCLEOTIDE SEQUENCE [LARGE SCALE GENOMIC DNA]</scope>
    <source>
        <strain evidence="2 3">DSM 6191</strain>
    </source>
</reference>
<evidence type="ECO:0000313" key="3">
    <source>
        <dbReference type="Proteomes" id="UP000184241"/>
    </source>
</evidence>
<evidence type="ECO:0000259" key="1">
    <source>
        <dbReference type="PROSITE" id="PS51186"/>
    </source>
</evidence>
<dbReference type="SUPFAM" id="SSF55729">
    <property type="entry name" value="Acyl-CoA N-acyltransferases (Nat)"/>
    <property type="match status" value="1"/>
</dbReference>
<feature type="domain" description="N-acetyltransferase" evidence="1">
    <location>
        <begin position="14"/>
        <end position="178"/>
    </location>
</feature>
<proteinExistence type="predicted"/>
<name>A0A1M5WIB6_9CLOT</name>
<dbReference type="GO" id="GO:0005737">
    <property type="term" value="C:cytoplasm"/>
    <property type="evidence" value="ECO:0007669"/>
    <property type="project" value="TreeGrafter"/>
</dbReference>
<dbReference type="InterPro" id="IPR000182">
    <property type="entry name" value="GNAT_dom"/>
</dbReference>
<sequence>MNSILFHTLKGLNISFKPISLDDIQDIHNFLSDKEVKKFIGWNLMKNLDDTREHIKEMMKEELSGDYLYASIVLNTTKEIIGTAMLFDFNKATKSAELGYVLSRNHWGRGYGNETVSLITDFAFKSLKLNKLNARVTDANIASSKILRKNGYELEKIQKDANLIDGIYFDLLYFNKINYN</sequence>
<dbReference type="Gene3D" id="3.40.630.30">
    <property type="match status" value="1"/>
</dbReference>
<dbReference type="PANTHER" id="PTHR43792">
    <property type="entry name" value="GNAT FAMILY, PUTATIVE (AFU_ORTHOLOGUE AFUA_3G00765)-RELATED-RELATED"/>
    <property type="match status" value="1"/>
</dbReference>
<dbReference type="PANTHER" id="PTHR43792:SF9">
    <property type="entry name" value="RIBOSOMAL-PROTEIN-ALANINE ACETYLTRANSFERASE"/>
    <property type="match status" value="1"/>
</dbReference>
<gene>
    <name evidence="2" type="ORF">SAMN02745941_01106</name>
</gene>
<dbReference type="Proteomes" id="UP000184241">
    <property type="component" value="Unassembled WGS sequence"/>
</dbReference>
<dbReference type="EMBL" id="FQXU01000004">
    <property type="protein sequence ID" value="SHH87260.1"/>
    <property type="molecule type" value="Genomic_DNA"/>
</dbReference>